<dbReference type="Gene3D" id="1.10.150.20">
    <property type="entry name" value="5' to 3' exonuclease, C-terminal subdomain"/>
    <property type="match status" value="2"/>
</dbReference>
<dbReference type="PANTHER" id="PTHR23389">
    <property type="entry name" value="CHROMOSOME TRANSMISSION FIDELITY FACTOR 18"/>
    <property type="match status" value="1"/>
</dbReference>
<dbReference type="Gene3D" id="3.40.50.10190">
    <property type="entry name" value="BRCT domain"/>
    <property type="match status" value="1"/>
</dbReference>
<organism evidence="14 15">
    <name type="scientific">Saccharospirillum mangrovi</name>
    <dbReference type="NCBI Taxonomy" id="2161747"/>
    <lineage>
        <taxon>Bacteria</taxon>
        <taxon>Pseudomonadati</taxon>
        <taxon>Pseudomonadota</taxon>
        <taxon>Gammaproteobacteria</taxon>
        <taxon>Oceanospirillales</taxon>
        <taxon>Saccharospirillaceae</taxon>
        <taxon>Saccharospirillum</taxon>
    </lineage>
</organism>
<keyword evidence="3 11" id="KW-0235">DNA replication</keyword>
<dbReference type="EC" id="6.5.1.2" evidence="11 12"/>
<dbReference type="Gene3D" id="1.10.287.610">
    <property type="entry name" value="Helix hairpin bin"/>
    <property type="match status" value="1"/>
</dbReference>
<dbReference type="SMART" id="SM00532">
    <property type="entry name" value="LIGANc"/>
    <property type="match status" value="1"/>
</dbReference>
<keyword evidence="2 11" id="KW-0436">Ligase</keyword>
<dbReference type="Gene3D" id="6.20.10.30">
    <property type="match status" value="1"/>
</dbReference>
<keyword evidence="15" id="KW-1185">Reference proteome</keyword>
<keyword evidence="8 11" id="KW-0520">NAD</keyword>
<name>A0ABV7ZXM5_9GAMM</name>
<dbReference type="InterPro" id="IPR004150">
    <property type="entry name" value="NAD_DNA_ligase_OB"/>
</dbReference>
<dbReference type="GO" id="GO:0003911">
    <property type="term" value="F:DNA ligase (NAD+) activity"/>
    <property type="evidence" value="ECO:0007669"/>
    <property type="project" value="UniProtKB-EC"/>
</dbReference>
<keyword evidence="5 11" id="KW-0227">DNA damage</keyword>
<feature type="binding site" evidence="11">
    <location>
        <position position="411"/>
    </location>
    <ligand>
        <name>Zn(2+)</name>
        <dbReference type="ChEBI" id="CHEBI:29105"/>
    </ligand>
</feature>
<dbReference type="InterPro" id="IPR004149">
    <property type="entry name" value="Znf_DNAligase_C4"/>
</dbReference>
<dbReference type="PROSITE" id="PS01055">
    <property type="entry name" value="DNA_LIGASE_N1"/>
    <property type="match status" value="1"/>
</dbReference>
<dbReference type="InterPro" id="IPR003583">
    <property type="entry name" value="Hlx-hairpin-Hlx_DNA-bd_motif"/>
</dbReference>
<dbReference type="RefSeq" id="WP_380696303.1">
    <property type="nucleotide sequence ID" value="NZ_JBHRYR010000003.1"/>
</dbReference>
<comment type="caution">
    <text evidence="11">Lacks conserved residue(s) required for the propagation of feature annotation.</text>
</comment>
<evidence type="ECO:0000259" key="13">
    <source>
        <dbReference type="PROSITE" id="PS50172"/>
    </source>
</evidence>
<comment type="caution">
    <text evidence="14">The sequence shown here is derived from an EMBL/GenBank/DDBJ whole genome shotgun (WGS) entry which is preliminary data.</text>
</comment>
<feature type="binding site" evidence="11">
    <location>
        <begin position="32"/>
        <end position="36"/>
    </location>
    <ligand>
        <name>NAD(+)</name>
        <dbReference type="ChEBI" id="CHEBI:57540"/>
    </ligand>
</feature>
<keyword evidence="7 11" id="KW-0460">Magnesium</keyword>
<feature type="binding site" evidence="11">
    <location>
        <begin position="81"/>
        <end position="82"/>
    </location>
    <ligand>
        <name>NAD(+)</name>
        <dbReference type="ChEBI" id="CHEBI:57540"/>
    </ligand>
</feature>
<protein>
    <recommendedName>
        <fullName evidence="11 12">DNA ligase</fullName>
        <ecNumber evidence="11 12">6.5.1.2</ecNumber>
    </recommendedName>
    <alternativeName>
        <fullName evidence="11">Polydeoxyribonucleotide synthase [NAD(+)]</fullName>
    </alternativeName>
</protein>
<dbReference type="HAMAP" id="MF_01588">
    <property type="entry name" value="DNA_ligase_A"/>
    <property type="match status" value="1"/>
</dbReference>
<dbReference type="InterPro" id="IPR013840">
    <property type="entry name" value="DNAligase_N"/>
</dbReference>
<sequence>MNSTEARMQALRTQLQQHNYQYYVLDDPSVPDAEYDRLFQELKALEAEHPELVTPDSPTQRVGAAIVGGFTPVDHAIPMLSLDNAFNEDDLAAFYRRVEERLAKEGVSTPWAWCCEPKLDGIAVSLRYENGVLVQGATRGDGSTGENITANVRTIPSVPLRLQGSEFPTVLEVRGEIYMPRSGFDRMNEQALAAGEKTYMNPRNAASGSLRQIDPAVTAKRPLEFCCYGYGLIEGGELANSQFERLKQFNTWGFRINADMARVQGMDELVAYYQRIAEKRTSLPYDIDGVVFKVDDLGLQQQLGMVSRAPRWAIAHKFPAQEEMTVLERIDFQIGRTGAVTPVARLQPVLVGGVMVSNATLHNMDEIARLDLHEGDTVIIHRAGDVIPKVLRAVPERRPAHARKVPLPSECPVCSSPIERLDGEVIARCTGGVTCGAQRLEALKHYVSRKAMDIDGVGEKLLETLIEQQWVMQFSDLYQLTFEQLMTLERMGEKSAQNVLAAIEESKDTTLPRFLFALGIREVGETTARNLALHFGNLDDLMRASEDALTDVTDVGPIMAKHIRQFFAQEHNIDEIRSLIGHGVHWPAIEVPAQDAQPLAGETWVVTGKLETATRDEVKADLQALGAKVAGSVSVQTTCLIAGPGAGSKLAKAEQLGVPVIDEATWLDKRHQLLGEP</sequence>
<reference evidence="15" key="1">
    <citation type="journal article" date="2019" name="Int. J. Syst. Evol. Microbiol.">
        <title>The Global Catalogue of Microorganisms (GCM) 10K type strain sequencing project: providing services to taxonomists for standard genome sequencing and annotation.</title>
        <authorList>
            <consortium name="The Broad Institute Genomics Platform"/>
            <consortium name="The Broad Institute Genome Sequencing Center for Infectious Disease"/>
            <person name="Wu L."/>
            <person name="Ma J."/>
        </authorList>
    </citation>
    <scope>NUCLEOTIDE SEQUENCE [LARGE SCALE GENOMIC DNA]</scope>
    <source>
        <strain evidence="15">IBRC 10765</strain>
    </source>
</reference>
<dbReference type="InterPro" id="IPR013839">
    <property type="entry name" value="DNAligase_adenylation"/>
</dbReference>
<evidence type="ECO:0000313" key="14">
    <source>
        <dbReference type="EMBL" id="MFC3853289.1"/>
    </source>
</evidence>
<evidence type="ECO:0000256" key="6">
    <source>
        <dbReference type="ARBA" id="ARBA00022833"/>
    </source>
</evidence>
<dbReference type="Pfam" id="PF03119">
    <property type="entry name" value="DNA_ligase_ZBD"/>
    <property type="match status" value="1"/>
</dbReference>
<dbReference type="InterPro" id="IPR001357">
    <property type="entry name" value="BRCT_dom"/>
</dbReference>
<dbReference type="CDD" id="cd00114">
    <property type="entry name" value="LIGANc"/>
    <property type="match status" value="1"/>
</dbReference>
<keyword evidence="6 11" id="KW-0862">Zinc</keyword>
<evidence type="ECO:0000256" key="1">
    <source>
        <dbReference type="ARBA" id="ARBA00004067"/>
    </source>
</evidence>
<evidence type="ECO:0000256" key="12">
    <source>
        <dbReference type="RuleBase" id="RU000618"/>
    </source>
</evidence>
<comment type="similarity">
    <text evidence="11">Belongs to the NAD-dependent DNA ligase family. LigA subfamily.</text>
</comment>
<feature type="binding site" evidence="11">
    <location>
        <position position="435"/>
    </location>
    <ligand>
        <name>Zn(2+)</name>
        <dbReference type="ChEBI" id="CHEBI:29105"/>
    </ligand>
</feature>
<dbReference type="Gene3D" id="3.30.470.30">
    <property type="entry name" value="DNA ligase/mRNA capping enzyme"/>
    <property type="match status" value="1"/>
</dbReference>
<comment type="catalytic activity">
    <reaction evidence="10 11 12">
        <text>NAD(+) + (deoxyribonucleotide)n-3'-hydroxyl + 5'-phospho-(deoxyribonucleotide)m = (deoxyribonucleotide)n+m + AMP + beta-nicotinamide D-nucleotide.</text>
        <dbReference type="EC" id="6.5.1.2"/>
    </reaction>
</comment>
<dbReference type="NCBIfam" id="NF005932">
    <property type="entry name" value="PRK07956.1"/>
    <property type="match status" value="1"/>
</dbReference>
<dbReference type="Pfam" id="PF00533">
    <property type="entry name" value="BRCT"/>
    <property type="match status" value="1"/>
</dbReference>
<dbReference type="InterPro" id="IPR010994">
    <property type="entry name" value="RuvA_2-like"/>
</dbReference>
<keyword evidence="9 11" id="KW-0234">DNA repair</keyword>
<feature type="binding site" evidence="11">
    <location>
        <position position="317"/>
    </location>
    <ligand>
        <name>NAD(+)</name>
        <dbReference type="ChEBI" id="CHEBI:57540"/>
    </ligand>
</feature>
<dbReference type="InterPro" id="IPR018239">
    <property type="entry name" value="DNA_ligase_AS"/>
</dbReference>
<dbReference type="SUPFAM" id="SSF56091">
    <property type="entry name" value="DNA ligase/mRNA capping enzyme, catalytic domain"/>
    <property type="match status" value="1"/>
</dbReference>
<feature type="binding site" evidence="11">
    <location>
        <position position="116"/>
    </location>
    <ligand>
        <name>NAD(+)</name>
        <dbReference type="ChEBI" id="CHEBI:57540"/>
    </ligand>
</feature>
<dbReference type="InterPro" id="IPR012340">
    <property type="entry name" value="NA-bd_OB-fold"/>
</dbReference>
<evidence type="ECO:0000256" key="5">
    <source>
        <dbReference type="ARBA" id="ARBA00022763"/>
    </source>
</evidence>
<dbReference type="EMBL" id="JBHRYR010000003">
    <property type="protein sequence ID" value="MFC3853289.1"/>
    <property type="molecule type" value="Genomic_DNA"/>
</dbReference>
<evidence type="ECO:0000256" key="10">
    <source>
        <dbReference type="ARBA" id="ARBA00034005"/>
    </source>
</evidence>
<evidence type="ECO:0000256" key="4">
    <source>
        <dbReference type="ARBA" id="ARBA00022723"/>
    </source>
</evidence>
<dbReference type="Gene3D" id="2.40.50.140">
    <property type="entry name" value="Nucleic acid-binding proteins"/>
    <property type="match status" value="1"/>
</dbReference>
<gene>
    <name evidence="11 14" type="primary">ligA</name>
    <name evidence="14" type="ORF">ACFOOG_10640</name>
</gene>
<feature type="binding site" evidence="11">
    <location>
        <position position="293"/>
    </location>
    <ligand>
        <name>NAD(+)</name>
        <dbReference type="ChEBI" id="CHEBI:57540"/>
    </ligand>
</feature>
<feature type="binding site" evidence="11">
    <location>
        <position position="414"/>
    </location>
    <ligand>
        <name>Zn(2+)</name>
        <dbReference type="ChEBI" id="CHEBI:29105"/>
    </ligand>
</feature>
<feature type="domain" description="BRCT" evidence="13">
    <location>
        <begin position="594"/>
        <end position="667"/>
    </location>
</feature>
<comment type="function">
    <text evidence="1 11">DNA ligase that catalyzes the formation of phosphodiester linkages between 5'-phosphoryl and 3'-hydroxyl groups in double-stranded DNA using NAD as a coenzyme and as the energy source for the reaction. It is essential for DNA replication and repair of damaged DNA.</text>
</comment>
<dbReference type="PIRSF" id="PIRSF001604">
    <property type="entry name" value="LigA"/>
    <property type="match status" value="1"/>
</dbReference>
<dbReference type="SMART" id="SM00278">
    <property type="entry name" value="HhH1"/>
    <property type="match status" value="4"/>
</dbReference>
<dbReference type="PROSITE" id="PS01056">
    <property type="entry name" value="DNA_LIGASE_N2"/>
    <property type="match status" value="1"/>
</dbReference>
<dbReference type="InterPro" id="IPR036420">
    <property type="entry name" value="BRCT_dom_sf"/>
</dbReference>
<dbReference type="InterPro" id="IPR033136">
    <property type="entry name" value="DNA_ligase_CS"/>
</dbReference>
<dbReference type="Pfam" id="PF01653">
    <property type="entry name" value="DNA_ligase_aden"/>
    <property type="match status" value="1"/>
</dbReference>
<dbReference type="PANTHER" id="PTHR23389:SF9">
    <property type="entry name" value="DNA LIGASE"/>
    <property type="match status" value="1"/>
</dbReference>
<keyword evidence="4 11" id="KW-0479">Metal-binding</keyword>
<keyword evidence="11" id="KW-0464">Manganese</keyword>
<accession>A0ABV7ZXM5</accession>
<evidence type="ECO:0000256" key="11">
    <source>
        <dbReference type="HAMAP-Rule" id="MF_01588"/>
    </source>
</evidence>
<feature type="binding site" evidence="11">
    <location>
        <position position="176"/>
    </location>
    <ligand>
        <name>NAD(+)</name>
        <dbReference type="ChEBI" id="CHEBI:57540"/>
    </ligand>
</feature>
<dbReference type="SUPFAM" id="SSF50249">
    <property type="entry name" value="Nucleic acid-binding proteins"/>
    <property type="match status" value="1"/>
</dbReference>
<evidence type="ECO:0000256" key="3">
    <source>
        <dbReference type="ARBA" id="ARBA00022705"/>
    </source>
</evidence>
<evidence type="ECO:0000256" key="8">
    <source>
        <dbReference type="ARBA" id="ARBA00023027"/>
    </source>
</evidence>
<dbReference type="SUPFAM" id="SSF47781">
    <property type="entry name" value="RuvA domain 2-like"/>
    <property type="match status" value="1"/>
</dbReference>
<proteinExistence type="inferred from homology"/>
<dbReference type="InterPro" id="IPR001679">
    <property type="entry name" value="DNA_ligase"/>
</dbReference>
<evidence type="ECO:0000313" key="15">
    <source>
        <dbReference type="Proteomes" id="UP001595617"/>
    </source>
</evidence>
<feature type="binding site" evidence="11">
    <location>
        <position position="139"/>
    </location>
    <ligand>
        <name>NAD(+)</name>
        <dbReference type="ChEBI" id="CHEBI:57540"/>
    </ligand>
</feature>
<dbReference type="InterPro" id="IPR041663">
    <property type="entry name" value="DisA/LigA_HHH"/>
</dbReference>
<feature type="active site" description="N6-AMP-lysine intermediate" evidence="11">
    <location>
        <position position="118"/>
    </location>
</feature>
<comment type="cofactor">
    <cofactor evidence="11">
        <name>Mg(2+)</name>
        <dbReference type="ChEBI" id="CHEBI:18420"/>
    </cofactor>
    <cofactor evidence="11">
        <name>Mn(2+)</name>
        <dbReference type="ChEBI" id="CHEBI:29035"/>
    </cofactor>
</comment>
<dbReference type="Pfam" id="PF03120">
    <property type="entry name" value="OB_DNA_ligase"/>
    <property type="match status" value="1"/>
</dbReference>
<dbReference type="PROSITE" id="PS50172">
    <property type="entry name" value="BRCT"/>
    <property type="match status" value="1"/>
</dbReference>
<dbReference type="Pfam" id="PF14520">
    <property type="entry name" value="HHH_5"/>
    <property type="match status" value="1"/>
</dbReference>
<evidence type="ECO:0000256" key="9">
    <source>
        <dbReference type="ARBA" id="ARBA00023204"/>
    </source>
</evidence>
<evidence type="ECO:0000256" key="7">
    <source>
        <dbReference type="ARBA" id="ARBA00022842"/>
    </source>
</evidence>
<dbReference type="SUPFAM" id="SSF52113">
    <property type="entry name" value="BRCT domain"/>
    <property type="match status" value="1"/>
</dbReference>
<dbReference type="Proteomes" id="UP001595617">
    <property type="component" value="Unassembled WGS sequence"/>
</dbReference>
<dbReference type="NCBIfam" id="TIGR00575">
    <property type="entry name" value="dnlj"/>
    <property type="match status" value="1"/>
</dbReference>
<dbReference type="Pfam" id="PF12826">
    <property type="entry name" value="HHH_2"/>
    <property type="match status" value="1"/>
</dbReference>
<dbReference type="CDD" id="cd17748">
    <property type="entry name" value="BRCT_DNA_ligase_like"/>
    <property type="match status" value="1"/>
</dbReference>
<evidence type="ECO:0000256" key="2">
    <source>
        <dbReference type="ARBA" id="ARBA00022598"/>
    </source>
</evidence>
<dbReference type="SMART" id="SM00292">
    <property type="entry name" value="BRCT"/>
    <property type="match status" value="1"/>
</dbReference>